<comment type="subcellular location">
    <subcellularLocation>
        <location evidence="1">Membrane</location>
        <topology evidence="1">Single-pass type I membrane protein</topology>
    </subcellularLocation>
</comment>
<dbReference type="Proteomes" id="UP000472272">
    <property type="component" value="Chromosome 5"/>
</dbReference>
<reference evidence="7" key="2">
    <citation type="submission" date="2025-08" db="UniProtKB">
        <authorList>
            <consortium name="Ensembl"/>
        </authorList>
    </citation>
    <scope>IDENTIFICATION</scope>
</reference>
<dbReference type="InterPro" id="IPR052304">
    <property type="entry name" value="PTTG1IP"/>
</dbReference>
<dbReference type="Ensembl" id="ENSPMRT00000023677.1">
    <property type="protein sequence ID" value="ENSPMRP00000022286.1"/>
    <property type="gene ID" value="ENSPMRG00000014489.1"/>
</dbReference>
<accession>A0A670JD52</accession>
<keyword evidence="2 6" id="KW-0812">Transmembrane</keyword>
<dbReference type="GO" id="GO:0006606">
    <property type="term" value="P:protein import into nucleus"/>
    <property type="evidence" value="ECO:0007669"/>
    <property type="project" value="TreeGrafter"/>
</dbReference>
<dbReference type="PANTHER" id="PTHR15191">
    <property type="entry name" value="PROTEIN CBG20567"/>
    <property type="match status" value="1"/>
</dbReference>
<reference evidence="7" key="3">
    <citation type="submission" date="2025-09" db="UniProtKB">
        <authorList>
            <consortium name="Ensembl"/>
        </authorList>
    </citation>
    <scope>IDENTIFICATION</scope>
</reference>
<gene>
    <name evidence="7" type="primary">PTTG1IP</name>
</gene>
<keyword evidence="4 6" id="KW-1133">Transmembrane helix</keyword>
<evidence type="ECO:0000256" key="6">
    <source>
        <dbReference type="SAM" id="Phobius"/>
    </source>
</evidence>
<reference evidence="7 8" key="1">
    <citation type="journal article" date="2019" name="Proc. Natl. Acad. Sci. U.S.A.">
        <title>Regulatory changes in pterin and carotenoid genes underlie balanced color polymorphisms in the wall lizard.</title>
        <authorList>
            <person name="Andrade P."/>
            <person name="Pinho C."/>
            <person name="Perez I de Lanuza G."/>
            <person name="Afonso S."/>
            <person name="Brejcha J."/>
            <person name="Rubin C.J."/>
            <person name="Wallerman O."/>
            <person name="Pereira P."/>
            <person name="Sabatino S.J."/>
            <person name="Bellati A."/>
            <person name="Pellitteri-Rosa D."/>
            <person name="Bosakova Z."/>
            <person name="Bunikis I."/>
            <person name="Carretero M.A."/>
            <person name="Feiner N."/>
            <person name="Marsik P."/>
            <person name="Pauperio F."/>
            <person name="Salvi D."/>
            <person name="Soler L."/>
            <person name="While G.M."/>
            <person name="Uller T."/>
            <person name="Font E."/>
            <person name="Andersson L."/>
            <person name="Carneiro M."/>
        </authorList>
    </citation>
    <scope>NUCLEOTIDE SEQUENCE</scope>
</reference>
<dbReference type="GO" id="GO:0005634">
    <property type="term" value="C:nucleus"/>
    <property type="evidence" value="ECO:0007669"/>
    <property type="project" value="TreeGrafter"/>
</dbReference>
<evidence type="ECO:0000256" key="5">
    <source>
        <dbReference type="ARBA" id="ARBA00023136"/>
    </source>
</evidence>
<keyword evidence="5 6" id="KW-0472">Membrane</keyword>
<dbReference type="AlphaFoldDB" id="A0A670JD52"/>
<keyword evidence="3" id="KW-0732">Signal</keyword>
<evidence type="ECO:0000256" key="3">
    <source>
        <dbReference type="ARBA" id="ARBA00022729"/>
    </source>
</evidence>
<feature type="transmembrane region" description="Helical" evidence="6">
    <location>
        <begin position="65"/>
        <end position="89"/>
    </location>
</feature>
<evidence type="ECO:0000313" key="7">
    <source>
        <dbReference type="Ensembl" id="ENSPMRP00000022286.1"/>
    </source>
</evidence>
<dbReference type="PANTHER" id="PTHR15191:SF14">
    <property type="entry name" value="PITUITARY TUMOR-TRANSFORMING GENE 1 PROTEIN-INTERACTING PROTEIN"/>
    <property type="match status" value="1"/>
</dbReference>
<evidence type="ECO:0000256" key="4">
    <source>
        <dbReference type="ARBA" id="ARBA00022989"/>
    </source>
</evidence>
<evidence type="ECO:0000313" key="8">
    <source>
        <dbReference type="Proteomes" id="UP000472272"/>
    </source>
</evidence>
<dbReference type="GO" id="GO:0016020">
    <property type="term" value="C:membrane"/>
    <property type="evidence" value="ECO:0007669"/>
    <property type="project" value="UniProtKB-SubCell"/>
</dbReference>
<keyword evidence="8" id="KW-1185">Reference proteome</keyword>
<proteinExistence type="predicted"/>
<name>A0A670JD52_PODMU</name>
<dbReference type="GO" id="GO:0005737">
    <property type="term" value="C:cytoplasm"/>
    <property type="evidence" value="ECO:0007669"/>
    <property type="project" value="TreeGrafter"/>
</dbReference>
<evidence type="ECO:0000256" key="2">
    <source>
        <dbReference type="ARBA" id="ARBA00022692"/>
    </source>
</evidence>
<evidence type="ECO:0000256" key="1">
    <source>
        <dbReference type="ARBA" id="ARBA00004479"/>
    </source>
</evidence>
<protein>
    <submittedName>
        <fullName evidence="7">PTTG1 interacting protein</fullName>
    </submittedName>
</protein>
<sequence>FGRAVSVLFVCLSACCIFHLFFFQCLWCSSSKQCLEYPVRNILPPSSLCQLSKARWGVCWVNFEALIITMSVVGGIILIALCVCCCCCCRKKKSRKQVSEHTCYISCRRAEMKSRHDEIRKKYGNCQWLAVKCIRCFILVCYMSTCDSYM</sequence>
<organism evidence="7 8">
    <name type="scientific">Podarcis muralis</name>
    <name type="common">Wall lizard</name>
    <name type="synonym">Lacerta muralis</name>
    <dbReference type="NCBI Taxonomy" id="64176"/>
    <lineage>
        <taxon>Eukaryota</taxon>
        <taxon>Metazoa</taxon>
        <taxon>Chordata</taxon>
        <taxon>Craniata</taxon>
        <taxon>Vertebrata</taxon>
        <taxon>Euteleostomi</taxon>
        <taxon>Lepidosauria</taxon>
        <taxon>Squamata</taxon>
        <taxon>Bifurcata</taxon>
        <taxon>Unidentata</taxon>
        <taxon>Episquamata</taxon>
        <taxon>Laterata</taxon>
        <taxon>Lacertibaenia</taxon>
        <taxon>Lacertidae</taxon>
        <taxon>Podarcis</taxon>
    </lineage>
</organism>
<dbReference type="GeneTree" id="ENSGT00390000004977"/>
<dbReference type="OMA" id="WVNFKAL"/>